<keyword evidence="1" id="KW-0808">Transferase</keyword>
<accession>A0A5D6V0L2</accession>
<dbReference type="InterPro" id="IPR036890">
    <property type="entry name" value="HATPase_C_sf"/>
</dbReference>
<sequence length="136" mass="15354">MKNAIRISCERSNLKVVRDFVSGYLVGLGQNELRINQIVLAVDEIVANIVIHANAEDASKHLDVRLKVADGLFEIELRDQGAAYSPASYQEPNMPEYIQQGRKGGMGMALVNRLMDRVEFSQHKSYNICRLYKQLS</sequence>
<dbReference type="AlphaFoldDB" id="A0A5D6V0L2"/>
<dbReference type="GO" id="GO:0004674">
    <property type="term" value="F:protein serine/threonine kinase activity"/>
    <property type="evidence" value="ECO:0007669"/>
    <property type="project" value="UniProtKB-KW"/>
</dbReference>
<proteinExistence type="predicted"/>
<dbReference type="InterPro" id="IPR050267">
    <property type="entry name" value="Anti-sigma-factor_SerPK"/>
</dbReference>
<evidence type="ECO:0000259" key="2">
    <source>
        <dbReference type="Pfam" id="PF13581"/>
    </source>
</evidence>
<keyword evidence="1" id="KW-0418">Kinase</keyword>
<dbReference type="PANTHER" id="PTHR35526">
    <property type="entry name" value="ANTI-SIGMA-F FACTOR RSBW-RELATED"/>
    <property type="match status" value="1"/>
</dbReference>
<reference evidence="3 4" key="1">
    <citation type="submission" date="2019-08" db="EMBL/GenBank/DDBJ databases">
        <authorList>
            <person name="Seo M.-J."/>
        </authorList>
    </citation>
    <scope>NUCLEOTIDE SEQUENCE [LARGE SCALE GENOMIC DNA]</scope>
    <source>
        <strain evidence="3 4">KIGAM108</strain>
    </source>
</reference>
<dbReference type="InterPro" id="IPR003594">
    <property type="entry name" value="HATPase_dom"/>
</dbReference>
<keyword evidence="3" id="KW-0067">ATP-binding</keyword>
<dbReference type="SUPFAM" id="SSF55874">
    <property type="entry name" value="ATPase domain of HSP90 chaperone/DNA topoisomerase II/histidine kinase"/>
    <property type="match status" value="1"/>
</dbReference>
<evidence type="ECO:0000313" key="3">
    <source>
        <dbReference type="EMBL" id="TYZ09631.1"/>
    </source>
</evidence>
<dbReference type="GO" id="GO:0005524">
    <property type="term" value="F:ATP binding"/>
    <property type="evidence" value="ECO:0007669"/>
    <property type="project" value="UniProtKB-KW"/>
</dbReference>
<keyword evidence="4" id="KW-1185">Reference proteome</keyword>
<dbReference type="EMBL" id="VTHL01000009">
    <property type="protein sequence ID" value="TYZ09631.1"/>
    <property type="molecule type" value="Genomic_DNA"/>
</dbReference>
<dbReference type="Gene3D" id="3.30.565.10">
    <property type="entry name" value="Histidine kinase-like ATPase, C-terminal domain"/>
    <property type="match status" value="1"/>
</dbReference>
<keyword evidence="3" id="KW-0547">Nucleotide-binding</keyword>
<evidence type="ECO:0000256" key="1">
    <source>
        <dbReference type="ARBA" id="ARBA00022527"/>
    </source>
</evidence>
<gene>
    <name evidence="3" type="ORF">FY528_10345</name>
</gene>
<name>A0A5D6V0L2_9BACT</name>
<dbReference type="CDD" id="cd16936">
    <property type="entry name" value="HATPase_RsbW-like"/>
    <property type="match status" value="1"/>
</dbReference>
<protein>
    <submittedName>
        <fullName evidence="3">ATP-binding protein</fullName>
    </submittedName>
</protein>
<keyword evidence="1" id="KW-0723">Serine/threonine-protein kinase</keyword>
<dbReference type="PANTHER" id="PTHR35526:SF3">
    <property type="entry name" value="ANTI-SIGMA-F FACTOR RSBW"/>
    <property type="match status" value="1"/>
</dbReference>
<organism evidence="3 4">
    <name type="scientific">Hymenobacter lutimineralis</name>
    <dbReference type="NCBI Taxonomy" id="2606448"/>
    <lineage>
        <taxon>Bacteria</taxon>
        <taxon>Pseudomonadati</taxon>
        <taxon>Bacteroidota</taxon>
        <taxon>Cytophagia</taxon>
        <taxon>Cytophagales</taxon>
        <taxon>Hymenobacteraceae</taxon>
        <taxon>Hymenobacter</taxon>
    </lineage>
</organism>
<dbReference type="Pfam" id="PF13581">
    <property type="entry name" value="HATPase_c_2"/>
    <property type="match status" value="1"/>
</dbReference>
<dbReference type="RefSeq" id="WP_149070928.1">
    <property type="nucleotide sequence ID" value="NZ_VTHL01000009.1"/>
</dbReference>
<evidence type="ECO:0000313" key="4">
    <source>
        <dbReference type="Proteomes" id="UP000322791"/>
    </source>
</evidence>
<dbReference type="Proteomes" id="UP000322791">
    <property type="component" value="Unassembled WGS sequence"/>
</dbReference>
<comment type="caution">
    <text evidence="3">The sequence shown here is derived from an EMBL/GenBank/DDBJ whole genome shotgun (WGS) entry which is preliminary data.</text>
</comment>
<feature type="domain" description="Histidine kinase/HSP90-like ATPase" evidence="2">
    <location>
        <begin position="12"/>
        <end position="132"/>
    </location>
</feature>